<dbReference type="PROSITE" id="PS50888">
    <property type="entry name" value="BHLH"/>
    <property type="match status" value="1"/>
</dbReference>
<accession>A0AAV0MME4</accession>
<evidence type="ECO:0000256" key="2">
    <source>
        <dbReference type="ARBA" id="ARBA00023015"/>
    </source>
</evidence>
<dbReference type="AlphaFoldDB" id="A0AAV0MME4"/>
<organism evidence="7 8">
    <name type="scientific">Linum tenue</name>
    <dbReference type="NCBI Taxonomy" id="586396"/>
    <lineage>
        <taxon>Eukaryota</taxon>
        <taxon>Viridiplantae</taxon>
        <taxon>Streptophyta</taxon>
        <taxon>Embryophyta</taxon>
        <taxon>Tracheophyta</taxon>
        <taxon>Spermatophyta</taxon>
        <taxon>Magnoliopsida</taxon>
        <taxon>eudicotyledons</taxon>
        <taxon>Gunneridae</taxon>
        <taxon>Pentapetalae</taxon>
        <taxon>rosids</taxon>
        <taxon>fabids</taxon>
        <taxon>Malpighiales</taxon>
        <taxon>Linaceae</taxon>
        <taxon>Linum</taxon>
    </lineage>
</organism>
<keyword evidence="8" id="KW-1185">Reference proteome</keyword>
<dbReference type="GO" id="GO:0005634">
    <property type="term" value="C:nucleus"/>
    <property type="evidence" value="ECO:0007669"/>
    <property type="project" value="UniProtKB-SubCell"/>
</dbReference>
<evidence type="ECO:0000256" key="4">
    <source>
        <dbReference type="ARBA" id="ARBA00023242"/>
    </source>
</evidence>
<name>A0AAV0MME4_9ROSI</name>
<dbReference type="InterPro" id="IPR037546">
    <property type="entry name" value="SAC51-like"/>
</dbReference>
<dbReference type="SUPFAM" id="SSF47459">
    <property type="entry name" value="HLH, helix-loop-helix DNA-binding domain"/>
    <property type="match status" value="1"/>
</dbReference>
<proteinExistence type="predicted"/>
<reference evidence="7" key="1">
    <citation type="submission" date="2022-08" db="EMBL/GenBank/DDBJ databases">
        <authorList>
            <person name="Gutierrez-Valencia J."/>
        </authorList>
    </citation>
    <scope>NUCLEOTIDE SEQUENCE</scope>
</reference>
<gene>
    <name evidence="7" type="ORF">LITE_LOCUS29611</name>
</gene>
<evidence type="ECO:0000256" key="1">
    <source>
        <dbReference type="ARBA" id="ARBA00004123"/>
    </source>
</evidence>
<dbReference type="Pfam" id="PF23173">
    <property type="entry name" value="bHLH_SAC51"/>
    <property type="match status" value="1"/>
</dbReference>
<evidence type="ECO:0000313" key="8">
    <source>
        <dbReference type="Proteomes" id="UP001154282"/>
    </source>
</evidence>
<dbReference type="InterPro" id="IPR011598">
    <property type="entry name" value="bHLH_dom"/>
</dbReference>
<dbReference type="PANTHER" id="PTHR36066">
    <property type="entry name" value="TRANSCRIPTION FACTOR BHLH145"/>
    <property type="match status" value="1"/>
</dbReference>
<feature type="domain" description="BHLH" evidence="6">
    <location>
        <begin position="309"/>
        <end position="358"/>
    </location>
</feature>
<evidence type="ECO:0000256" key="5">
    <source>
        <dbReference type="SAM" id="MobiDB-lite"/>
    </source>
</evidence>
<comment type="caution">
    <text evidence="7">The sequence shown here is derived from an EMBL/GenBank/DDBJ whole genome shotgun (WGS) entry which is preliminary data.</text>
</comment>
<evidence type="ECO:0000313" key="7">
    <source>
        <dbReference type="EMBL" id="CAI0447954.1"/>
    </source>
</evidence>
<evidence type="ECO:0000256" key="3">
    <source>
        <dbReference type="ARBA" id="ARBA00023163"/>
    </source>
</evidence>
<keyword evidence="2" id="KW-0805">Transcription regulation</keyword>
<dbReference type="Proteomes" id="UP001154282">
    <property type="component" value="Unassembled WGS sequence"/>
</dbReference>
<feature type="compositionally biased region" description="Acidic residues" evidence="5">
    <location>
        <begin position="209"/>
        <end position="223"/>
    </location>
</feature>
<dbReference type="GO" id="GO:0046983">
    <property type="term" value="F:protein dimerization activity"/>
    <property type="evidence" value="ECO:0007669"/>
    <property type="project" value="InterPro"/>
</dbReference>
<feature type="compositionally biased region" description="Basic and acidic residues" evidence="5">
    <location>
        <begin position="263"/>
        <end position="272"/>
    </location>
</feature>
<dbReference type="EMBL" id="CAMGYJ010000007">
    <property type="protein sequence ID" value="CAI0447954.1"/>
    <property type="molecule type" value="Genomic_DNA"/>
</dbReference>
<dbReference type="PANTHER" id="PTHR36066:SF2">
    <property type="entry name" value="TRANSCRIPTION FACTOR BHLH145"/>
    <property type="match status" value="1"/>
</dbReference>
<keyword evidence="3" id="KW-0804">Transcription</keyword>
<keyword evidence="4" id="KW-0539">Nucleus</keyword>
<protein>
    <recommendedName>
        <fullName evidence="6">BHLH domain-containing protein</fullName>
    </recommendedName>
</protein>
<feature type="compositionally biased region" description="Polar residues" evidence="5">
    <location>
        <begin position="229"/>
        <end position="246"/>
    </location>
</feature>
<evidence type="ECO:0000259" key="6">
    <source>
        <dbReference type="PROSITE" id="PS50888"/>
    </source>
</evidence>
<dbReference type="InterPro" id="IPR036638">
    <property type="entry name" value="HLH_DNA-bd_sf"/>
</dbReference>
<comment type="subcellular location">
    <subcellularLocation>
        <location evidence="1">Nucleus</location>
    </subcellularLocation>
</comment>
<sequence length="374" mass="40999">MGDPFGSWIPQQLFDWQSPNLDYLGSQWFQSGQQDHIASHMNSSIPMVSPNGNLGTHPFQELPHSRVHGQTNEHDSWFYGLPHCRQAIMPDLDPVLPRERLYSGHKSMINPIAESDSGGQKRFLVFDQSGDKTTLIFSSGVVPPAPCLTSWSPKPIVASKLNNECPVSKEPLNLQLNLVSTENDHDCAGLESEMPEDTEELNALLYSEGDSDCSDDDDDDEVTSTDHSPSTMTAHNSPRCLSNSSKAEVVASSDGSSTRKRKLFDGAHSDDKPSLVDTASSVKVDIKVSEYEDDAESRCCDGLNSASSENPGCEFGNKRMRIEKIRETVNVLQNLIPGGKSRDAVVVLDEAIHYLKSLKVKAEALGLTALPGEW</sequence>
<feature type="region of interest" description="Disordered" evidence="5">
    <location>
        <begin position="208"/>
        <end position="272"/>
    </location>
</feature>